<dbReference type="RefSeq" id="WP_150903296.1">
    <property type="nucleotide sequence ID" value="NZ_VTWT01000003.1"/>
</dbReference>
<dbReference type="AlphaFoldDB" id="A0A5N1J6I9"/>
<evidence type="ECO:0000259" key="3">
    <source>
        <dbReference type="Pfam" id="PF16656"/>
    </source>
</evidence>
<organism evidence="4 5">
    <name type="scientific">Adhaeribacter soli</name>
    <dbReference type="NCBI Taxonomy" id="2607655"/>
    <lineage>
        <taxon>Bacteria</taxon>
        <taxon>Pseudomonadati</taxon>
        <taxon>Bacteroidota</taxon>
        <taxon>Cytophagia</taxon>
        <taxon>Cytophagales</taxon>
        <taxon>Hymenobacteraceae</taxon>
        <taxon>Adhaeribacter</taxon>
    </lineage>
</organism>
<sequence length="764" mass="83913">MRKFTFLLILILLQGFYGVAQVTLVPFGSAWKYKDNGSNQGLAWQESTFSDLSWKNGIGKFGYGITDAATPISYGPDPNNKYITTYFRKTIAIPDINKYGSFTGSVKRDDGVRVFVNGKEVFRNNLPSGTVNYLTTASSAADGFSAYNFTINRSGFINGNNVIAVEVHQRDKTSNDMAFDFRLVGNPVTLTRGPYLQMGSQTGVTLRWRTNAPTNSRVEVGTVYGTYPIIAANSTVTTEHEVRVNGLVAGTRYFYRIGSTSQALQGAYSNQFKTAPMPTSTDKVRIAVFGDCGLDASGSQAATLNSYLKHVGSNPAEILLLLGDNAYDSGTDGEYQKNFFKPYGSTLLKNHIIFPTPGNHDYGVQSSRSDPYYKIFSMPAAAECGGVASGTKAFYSYDWGNIHFISLDSYGTESPGSTRLYDTLGTQVQWLKKDLAANTKKWVIAYWHHPPYSMGTHNSDTEDQMVKIRQNFIRILERGGVDLVLCGHSHVYERSYLLNNYYSMEKSFNKAVHAKSSSSAKYDGTTNSCPYIIPTGGKNHGTLYVVSGSAGGADGQVASAWPHNAMPFSFNRGGMLYLEVKDNRLDGKFLRQDGLIADQFTLMQNVSKTSTKTIAANQPIQLKASWIGNYQWSTGQTDRSITVAPNLDTEYWVTDGSNCLKDVFRVKVISTARQTLPEEGQAEDPAALPRLFPTQVQSGTSITVEAEGNEEVKMLVIDSNGMEVSSSVFRGTTAIETGHLASGIYLVKIWGKSASKTRKFIVLH</sequence>
<dbReference type="PANTHER" id="PTHR45867:SF3">
    <property type="entry name" value="ACID PHOSPHATASE TYPE 7"/>
    <property type="match status" value="1"/>
</dbReference>
<dbReference type="Pfam" id="PF00149">
    <property type="entry name" value="Metallophos"/>
    <property type="match status" value="1"/>
</dbReference>
<keyword evidence="5" id="KW-1185">Reference proteome</keyword>
<feature type="domain" description="Calcineurin-like phosphoesterase" evidence="2">
    <location>
        <begin position="285"/>
        <end position="492"/>
    </location>
</feature>
<evidence type="ECO:0000313" key="4">
    <source>
        <dbReference type="EMBL" id="KAA9340223.1"/>
    </source>
</evidence>
<dbReference type="InterPro" id="IPR015914">
    <property type="entry name" value="PAPs_N"/>
</dbReference>
<dbReference type="Gene3D" id="2.60.40.380">
    <property type="entry name" value="Purple acid phosphatase-like, N-terminal"/>
    <property type="match status" value="1"/>
</dbReference>
<accession>A0A5N1J6I9</accession>
<dbReference type="Proteomes" id="UP000326570">
    <property type="component" value="Unassembled WGS sequence"/>
</dbReference>
<dbReference type="InterPro" id="IPR004843">
    <property type="entry name" value="Calcineurin-like_PHP"/>
</dbReference>
<dbReference type="NCBIfam" id="TIGR04183">
    <property type="entry name" value="Por_Secre_tail"/>
    <property type="match status" value="1"/>
</dbReference>
<dbReference type="GO" id="GO:0003993">
    <property type="term" value="F:acid phosphatase activity"/>
    <property type="evidence" value="ECO:0007669"/>
    <property type="project" value="InterPro"/>
</dbReference>
<dbReference type="GO" id="GO:0046872">
    <property type="term" value="F:metal ion binding"/>
    <property type="evidence" value="ECO:0007669"/>
    <property type="project" value="InterPro"/>
</dbReference>
<proteinExistence type="predicted"/>
<dbReference type="Gene3D" id="3.60.21.10">
    <property type="match status" value="1"/>
</dbReference>
<dbReference type="SUPFAM" id="SSF56300">
    <property type="entry name" value="Metallo-dependent phosphatases"/>
    <property type="match status" value="1"/>
</dbReference>
<dbReference type="InterPro" id="IPR008963">
    <property type="entry name" value="Purple_acid_Pase-like_N"/>
</dbReference>
<name>A0A5N1J6I9_9BACT</name>
<dbReference type="PANTHER" id="PTHR45867">
    <property type="entry name" value="PURPLE ACID PHOSPHATASE"/>
    <property type="match status" value="1"/>
</dbReference>
<dbReference type="InterPro" id="IPR026444">
    <property type="entry name" value="Secre_tail"/>
</dbReference>
<evidence type="ECO:0000313" key="5">
    <source>
        <dbReference type="Proteomes" id="UP000326570"/>
    </source>
</evidence>
<dbReference type="Pfam" id="PF16656">
    <property type="entry name" value="Pur_ac_phosph_N"/>
    <property type="match status" value="1"/>
</dbReference>
<keyword evidence="1" id="KW-0732">Signal</keyword>
<protein>
    <submittedName>
        <fullName evidence="4">T9SS type A sorting domain-containing protein</fullName>
    </submittedName>
</protein>
<feature type="domain" description="Purple acid phosphatase N-terminal" evidence="3">
    <location>
        <begin position="195"/>
        <end position="269"/>
    </location>
</feature>
<gene>
    <name evidence="4" type="ORF">F0P94_07700</name>
</gene>
<dbReference type="SUPFAM" id="SSF49363">
    <property type="entry name" value="Purple acid phosphatase, N-terminal domain"/>
    <property type="match status" value="1"/>
</dbReference>
<dbReference type="EMBL" id="VTWT01000003">
    <property type="protein sequence ID" value="KAA9340223.1"/>
    <property type="molecule type" value="Genomic_DNA"/>
</dbReference>
<evidence type="ECO:0000256" key="1">
    <source>
        <dbReference type="ARBA" id="ARBA00022729"/>
    </source>
</evidence>
<dbReference type="Gene3D" id="2.60.120.260">
    <property type="entry name" value="Galactose-binding domain-like"/>
    <property type="match status" value="1"/>
</dbReference>
<evidence type="ECO:0000259" key="2">
    <source>
        <dbReference type="Pfam" id="PF00149"/>
    </source>
</evidence>
<comment type="caution">
    <text evidence="4">The sequence shown here is derived from an EMBL/GenBank/DDBJ whole genome shotgun (WGS) entry which is preliminary data.</text>
</comment>
<dbReference type="InterPro" id="IPR029052">
    <property type="entry name" value="Metallo-depent_PP-like"/>
</dbReference>
<reference evidence="4 5" key="1">
    <citation type="submission" date="2019-09" db="EMBL/GenBank/DDBJ databases">
        <title>Genome sequence of Adhaeribacter sp. M2.</title>
        <authorList>
            <person name="Srinivasan S."/>
        </authorList>
    </citation>
    <scope>NUCLEOTIDE SEQUENCE [LARGE SCALE GENOMIC DNA]</scope>
    <source>
        <strain evidence="4 5">M2</strain>
    </source>
</reference>